<dbReference type="RefSeq" id="WP_239147825.1">
    <property type="nucleotide sequence ID" value="NZ_BOMY01000041.1"/>
</dbReference>
<dbReference type="GO" id="GO:0046872">
    <property type="term" value="F:metal ion binding"/>
    <property type="evidence" value="ECO:0007669"/>
    <property type="project" value="UniProtKB-KW"/>
</dbReference>
<keyword evidence="4 8" id="KW-0732">Signal</keyword>
<dbReference type="EMBL" id="BOMY01000041">
    <property type="protein sequence ID" value="GIF23542.1"/>
    <property type="molecule type" value="Genomic_DNA"/>
</dbReference>
<dbReference type="AlphaFoldDB" id="A0A919TX47"/>
<gene>
    <name evidence="9" type="ORF">Ate02nite_62720</name>
</gene>
<keyword evidence="7" id="KW-1015">Disulfide bond</keyword>
<evidence type="ECO:0000313" key="9">
    <source>
        <dbReference type="EMBL" id="GIF23542.1"/>
    </source>
</evidence>
<evidence type="ECO:0000256" key="6">
    <source>
        <dbReference type="ARBA" id="ARBA00022837"/>
    </source>
</evidence>
<feature type="signal peptide" evidence="8">
    <location>
        <begin position="1"/>
        <end position="33"/>
    </location>
</feature>
<dbReference type="Gene3D" id="3.40.50.1820">
    <property type="entry name" value="alpha/beta hydrolase"/>
    <property type="match status" value="1"/>
</dbReference>
<evidence type="ECO:0000256" key="4">
    <source>
        <dbReference type="ARBA" id="ARBA00022729"/>
    </source>
</evidence>
<dbReference type="InterPro" id="IPR011118">
    <property type="entry name" value="Tannase/feruloyl_esterase"/>
</dbReference>
<dbReference type="GO" id="GO:0052689">
    <property type="term" value="F:carboxylic ester hydrolase activity"/>
    <property type="evidence" value="ECO:0007669"/>
    <property type="project" value="UniProtKB-KW"/>
</dbReference>
<dbReference type="InterPro" id="IPR029058">
    <property type="entry name" value="AB_hydrolase_fold"/>
</dbReference>
<keyword evidence="2" id="KW-0719">Serine esterase</keyword>
<dbReference type="Proteomes" id="UP000623608">
    <property type="component" value="Unassembled WGS sequence"/>
</dbReference>
<evidence type="ECO:0000256" key="2">
    <source>
        <dbReference type="ARBA" id="ARBA00022487"/>
    </source>
</evidence>
<comment type="similarity">
    <text evidence="1">Belongs to the tannase family.</text>
</comment>
<organism evidence="9 10">
    <name type="scientific">Paractinoplanes tereljensis</name>
    <dbReference type="NCBI Taxonomy" id="571912"/>
    <lineage>
        <taxon>Bacteria</taxon>
        <taxon>Bacillati</taxon>
        <taxon>Actinomycetota</taxon>
        <taxon>Actinomycetes</taxon>
        <taxon>Micromonosporales</taxon>
        <taxon>Micromonosporaceae</taxon>
        <taxon>Paractinoplanes</taxon>
    </lineage>
</organism>
<accession>A0A919TX47</accession>
<evidence type="ECO:0000256" key="1">
    <source>
        <dbReference type="ARBA" id="ARBA00006249"/>
    </source>
</evidence>
<evidence type="ECO:0000256" key="5">
    <source>
        <dbReference type="ARBA" id="ARBA00022801"/>
    </source>
</evidence>
<evidence type="ECO:0000256" key="8">
    <source>
        <dbReference type="SAM" id="SignalP"/>
    </source>
</evidence>
<evidence type="ECO:0000256" key="7">
    <source>
        <dbReference type="ARBA" id="ARBA00023157"/>
    </source>
</evidence>
<comment type="caution">
    <text evidence="9">The sequence shown here is derived from an EMBL/GenBank/DDBJ whole genome shotgun (WGS) entry which is preliminary data.</text>
</comment>
<feature type="chain" id="PRO_5036793389" evidence="8">
    <location>
        <begin position="34"/>
        <end position="580"/>
    </location>
</feature>
<sequence>MYEFLRSRKSLFSAALAVAVVAALATAGGVASAHPRVTADGLRDLAALSPVIDCSSVTGLDLSRATDAPVTITSATLVTTGAAPYCEVRGTIAPANTIVLRLPTAGWTQRYVQTGCGGECGSSNINFGQAANCPPVVAGQVAVATTDMGHQGQNDGSWAANNPQAQIDFAYRGVHVTSQVAKAIIGRFYAHKPAFSYFTGCSDGGREALMEAQRYPGDFDGIAAGAPANNMVVQNTYHHAWNVLTNLDDNGNYILLAAKLPLIHSAVLAACDRLDGVQDGLLGDPRVCDFNPYTLVCKKAQDASTCLSPAEAGVVRRLHNGAVTDKGDRLEPAISHEWGSELDWSLFVPAAQGAHVGSENFVLAFARYLGFTNYVNANWQLKDLKLTAQGFWDTVQSSSYLSAMDPDLSTFRRTGGKLLLWHGWEDQHISPQGTLEYWDALQKTLGRNAVDSFAKLFLFPGVAHCGGGEGPNVFDVLTPVMAWTESGRAPAKIIASHSTGGTVDRTRPVFPYPAVARYDGSGSTDDAANFVSYTPRNPVRDDFNWLGSRLFSDGYQVKAKADGTQLVLKPATTWLTRKAG</sequence>
<proteinExistence type="inferred from homology"/>
<keyword evidence="5" id="KW-0378">Hydrolase</keyword>
<dbReference type="PANTHER" id="PTHR33938">
    <property type="entry name" value="FERULOYL ESTERASE B-RELATED"/>
    <property type="match status" value="1"/>
</dbReference>
<keyword evidence="10" id="KW-1185">Reference proteome</keyword>
<dbReference type="PANTHER" id="PTHR33938:SF15">
    <property type="entry name" value="FERULOYL ESTERASE B-RELATED"/>
    <property type="match status" value="1"/>
</dbReference>
<evidence type="ECO:0000313" key="10">
    <source>
        <dbReference type="Proteomes" id="UP000623608"/>
    </source>
</evidence>
<dbReference type="Pfam" id="PF07519">
    <property type="entry name" value="Tannase"/>
    <property type="match status" value="1"/>
</dbReference>
<name>A0A919TX47_9ACTN</name>
<reference evidence="9" key="1">
    <citation type="submission" date="2021-01" db="EMBL/GenBank/DDBJ databases">
        <title>Whole genome shotgun sequence of Actinoplanes tereljensis NBRC 105297.</title>
        <authorList>
            <person name="Komaki H."/>
            <person name="Tamura T."/>
        </authorList>
    </citation>
    <scope>NUCLEOTIDE SEQUENCE</scope>
    <source>
        <strain evidence="9">NBRC 105297</strain>
    </source>
</reference>
<evidence type="ECO:0000256" key="3">
    <source>
        <dbReference type="ARBA" id="ARBA00022723"/>
    </source>
</evidence>
<keyword evidence="3" id="KW-0479">Metal-binding</keyword>
<keyword evidence="6" id="KW-0106">Calcium</keyword>
<protein>
    <submittedName>
        <fullName evidence="9">Feruloyl esterase</fullName>
    </submittedName>
</protein>
<dbReference type="SUPFAM" id="SSF53474">
    <property type="entry name" value="alpha/beta-Hydrolases"/>
    <property type="match status" value="1"/>
</dbReference>